<protein>
    <submittedName>
        <fullName evidence="5">Aldehyde reductase</fullName>
    </submittedName>
</protein>
<dbReference type="GO" id="GO:0005829">
    <property type="term" value="C:cytosol"/>
    <property type="evidence" value="ECO:0007669"/>
    <property type="project" value="TreeGrafter"/>
</dbReference>
<dbReference type="InterPro" id="IPR056798">
    <property type="entry name" value="ADH_Fe_C"/>
</dbReference>
<dbReference type="GO" id="GO:1990002">
    <property type="term" value="F:methylglyoxal reductase (NADPH) (acetol producing) activity"/>
    <property type="evidence" value="ECO:0007669"/>
    <property type="project" value="TreeGrafter"/>
</dbReference>
<comment type="caution">
    <text evidence="5">The sequence shown here is derived from an EMBL/GenBank/DDBJ whole genome shotgun (WGS) entry which is preliminary data.</text>
</comment>
<evidence type="ECO:0000256" key="1">
    <source>
        <dbReference type="ARBA" id="ARBA00007358"/>
    </source>
</evidence>
<dbReference type="CDD" id="cd08187">
    <property type="entry name" value="BDH"/>
    <property type="match status" value="1"/>
</dbReference>
<dbReference type="InterPro" id="IPR044731">
    <property type="entry name" value="BDH-like"/>
</dbReference>
<feature type="domain" description="Alcohol dehydrogenase iron-type/glycerol dehydrogenase GldA" evidence="3">
    <location>
        <begin position="9"/>
        <end position="182"/>
    </location>
</feature>
<reference evidence="5 6" key="1">
    <citation type="submission" date="2014-05" db="EMBL/GenBank/DDBJ databases">
        <title>De novo Genome Sequence of Spirocheata sp.</title>
        <authorList>
            <person name="Shivani Y."/>
            <person name="Subhash Y."/>
            <person name="Tushar L."/>
            <person name="Sasikala C."/>
            <person name="Ramana C.V."/>
        </authorList>
    </citation>
    <scope>NUCLEOTIDE SEQUENCE [LARGE SCALE GENOMIC DNA]</scope>
    <source>
        <strain evidence="5 6">JC230</strain>
    </source>
</reference>
<dbReference type="RefSeq" id="WP_037548098.1">
    <property type="nucleotide sequence ID" value="NZ_JNUP01000065.1"/>
</dbReference>
<dbReference type="AlphaFoldDB" id="A0A098QUY1"/>
<dbReference type="PANTHER" id="PTHR43633">
    <property type="entry name" value="ALCOHOL DEHYDROGENASE YQHD"/>
    <property type="match status" value="1"/>
</dbReference>
<dbReference type="SUPFAM" id="SSF56796">
    <property type="entry name" value="Dehydroquinate synthase-like"/>
    <property type="match status" value="1"/>
</dbReference>
<dbReference type="PROSITE" id="PS00913">
    <property type="entry name" value="ADH_IRON_1"/>
    <property type="match status" value="1"/>
</dbReference>
<dbReference type="PROSITE" id="PS00060">
    <property type="entry name" value="ADH_IRON_2"/>
    <property type="match status" value="1"/>
</dbReference>
<dbReference type="Proteomes" id="UP000029692">
    <property type="component" value="Unassembled WGS sequence"/>
</dbReference>
<name>A0A098QUY1_9SPIO</name>
<dbReference type="Pfam" id="PF00465">
    <property type="entry name" value="Fe-ADH"/>
    <property type="match status" value="1"/>
</dbReference>
<dbReference type="EMBL" id="JNUP01000065">
    <property type="protein sequence ID" value="KGE71665.1"/>
    <property type="molecule type" value="Genomic_DNA"/>
</dbReference>
<sequence length="397" mass="43423">MKNFSYQNPTQIEFGRGTIQSLSGLLPEDARVLLLYGGGSIKKNGVYDQVKTALAIPAPIVTEMSGIEPNPEYETCLKALDLIEEHNLNFILSVGGGSVLDAAKFIAAAAWARGNGTAMTEPWDLITGQAPIEGALPVGAVLTLPATGSEMNTNSVISRREIGQKIGFGSTHLYPRFSILDPETTFSLPLRQTANGIVDTFVHTTEQYLTQDVNTPIQDRWAEGILTTLIEVGPRCLKQPHAYQYRETLMWASTMALNGIIGVGTVQDWATHAIGHELTAMYGIDHGRTLAIVLPGLLSHEKQAKKDKLLMFARRVWGLSQGDETVLMDEAIGRMVLFFENLGVHTRLQEYHIPPSAPPLDECPGIIAEIFRKRGGKIGENQAIGPKEIEEILLSRL</sequence>
<dbReference type="GO" id="GO:0046872">
    <property type="term" value="F:metal ion binding"/>
    <property type="evidence" value="ECO:0007669"/>
    <property type="project" value="InterPro"/>
</dbReference>
<dbReference type="Pfam" id="PF25137">
    <property type="entry name" value="ADH_Fe_C"/>
    <property type="match status" value="1"/>
</dbReference>
<dbReference type="InterPro" id="IPR001670">
    <property type="entry name" value="ADH_Fe/GldA"/>
</dbReference>
<accession>A0A098QUY1</accession>
<evidence type="ECO:0000259" key="4">
    <source>
        <dbReference type="Pfam" id="PF25137"/>
    </source>
</evidence>
<dbReference type="OrthoDB" id="368283at2"/>
<comment type="similarity">
    <text evidence="1">Belongs to the iron-containing alcohol dehydrogenase family.</text>
</comment>
<dbReference type="Gene3D" id="3.40.50.1970">
    <property type="match status" value="1"/>
</dbReference>
<dbReference type="PANTHER" id="PTHR43633:SF1">
    <property type="entry name" value="ALCOHOL DEHYDROGENASE YQHD"/>
    <property type="match status" value="1"/>
</dbReference>
<dbReference type="STRING" id="1480694.DC28_10395"/>
<feature type="domain" description="Fe-containing alcohol dehydrogenase-like C-terminal" evidence="4">
    <location>
        <begin position="193"/>
        <end position="355"/>
    </location>
</feature>
<evidence type="ECO:0000256" key="2">
    <source>
        <dbReference type="ARBA" id="ARBA00023002"/>
    </source>
</evidence>
<organism evidence="5 6">
    <name type="scientific">Spirochaeta lutea</name>
    <dbReference type="NCBI Taxonomy" id="1480694"/>
    <lineage>
        <taxon>Bacteria</taxon>
        <taxon>Pseudomonadati</taxon>
        <taxon>Spirochaetota</taxon>
        <taxon>Spirochaetia</taxon>
        <taxon>Spirochaetales</taxon>
        <taxon>Spirochaetaceae</taxon>
        <taxon>Spirochaeta</taxon>
    </lineage>
</organism>
<dbReference type="eggNOG" id="COG1979">
    <property type="taxonomic scope" value="Bacteria"/>
</dbReference>
<gene>
    <name evidence="5" type="ORF">DC28_10395</name>
</gene>
<dbReference type="FunFam" id="3.40.50.1970:FF:000003">
    <property type="entry name" value="Alcohol dehydrogenase, iron-containing"/>
    <property type="match status" value="1"/>
</dbReference>
<dbReference type="GO" id="GO:1990362">
    <property type="term" value="F:butanol dehydrogenase (NAD+) activity"/>
    <property type="evidence" value="ECO:0007669"/>
    <property type="project" value="InterPro"/>
</dbReference>
<evidence type="ECO:0000313" key="6">
    <source>
        <dbReference type="Proteomes" id="UP000029692"/>
    </source>
</evidence>
<keyword evidence="6" id="KW-1185">Reference proteome</keyword>
<evidence type="ECO:0000259" key="3">
    <source>
        <dbReference type="Pfam" id="PF00465"/>
    </source>
</evidence>
<dbReference type="InterPro" id="IPR018211">
    <property type="entry name" value="ADH_Fe_CS"/>
</dbReference>
<dbReference type="Gene3D" id="1.20.1090.10">
    <property type="entry name" value="Dehydroquinate synthase-like - alpha domain"/>
    <property type="match status" value="1"/>
</dbReference>
<proteinExistence type="inferred from homology"/>
<evidence type="ECO:0000313" key="5">
    <source>
        <dbReference type="EMBL" id="KGE71665.1"/>
    </source>
</evidence>
<dbReference type="GO" id="GO:0008106">
    <property type="term" value="F:alcohol dehydrogenase (NADP+) activity"/>
    <property type="evidence" value="ECO:0007669"/>
    <property type="project" value="TreeGrafter"/>
</dbReference>
<keyword evidence="2" id="KW-0560">Oxidoreductase</keyword>